<organism evidence="25 26">
    <name type="scientific">Culex pipiens pipiens</name>
    <name type="common">Northern house mosquito</name>
    <dbReference type="NCBI Taxonomy" id="38569"/>
    <lineage>
        <taxon>Eukaryota</taxon>
        <taxon>Metazoa</taxon>
        <taxon>Ecdysozoa</taxon>
        <taxon>Arthropoda</taxon>
        <taxon>Hexapoda</taxon>
        <taxon>Insecta</taxon>
        <taxon>Pterygota</taxon>
        <taxon>Neoptera</taxon>
        <taxon>Endopterygota</taxon>
        <taxon>Diptera</taxon>
        <taxon>Nematocera</taxon>
        <taxon>Culicoidea</taxon>
        <taxon>Culicidae</taxon>
        <taxon>Culicinae</taxon>
        <taxon>Culicini</taxon>
        <taxon>Culex</taxon>
        <taxon>Culex</taxon>
    </lineage>
</organism>
<evidence type="ECO:0000256" key="16">
    <source>
        <dbReference type="ARBA" id="ARBA00023274"/>
    </source>
</evidence>
<dbReference type="InterPro" id="IPR003675">
    <property type="entry name" value="Rce1/LyrA-like_dom"/>
</dbReference>
<evidence type="ECO:0000256" key="2">
    <source>
        <dbReference type="ARBA" id="ARBA00004477"/>
    </source>
</evidence>
<gene>
    <name evidence="25" type="ORF">pipiens_018232</name>
</gene>
<dbReference type="GO" id="GO:0005789">
    <property type="term" value="C:endoplasmic reticulum membrane"/>
    <property type="evidence" value="ECO:0007669"/>
    <property type="project" value="UniProtKB-SubCell"/>
</dbReference>
<dbReference type="Pfam" id="PF02517">
    <property type="entry name" value="Rce1-like"/>
    <property type="match status" value="1"/>
</dbReference>
<evidence type="ECO:0000256" key="14">
    <source>
        <dbReference type="ARBA" id="ARBA00023187"/>
    </source>
</evidence>
<evidence type="ECO:0000256" key="17">
    <source>
        <dbReference type="ARBA" id="ARBA00030144"/>
    </source>
</evidence>
<dbReference type="InterPro" id="IPR010920">
    <property type="entry name" value="LSM_dom_sf"/>
</dbReference>
<dbReference type="GO" id="GO:0005681">
    <property type="term" value="C:spliceosomal complex"/>
    <property type="evidence" value="ECO:0007669"/>
    <property type="project" value="UniProtKB-KW"/>
</dbReference>
<comment type="subcellular location">
    <subcellularLocation>
        <location evidence="2">Endoplasmic reticulum membrane</location>
        <topology evidence="2">Multi-pass membrane protein</topology>
    </subcellularLocation>
    <subcellularLocation>
        <location evidence="1">Nucleus</location>
    </subcellularLocation>
</comment>
<dbReference type="InterPro" id="IPR001163">
    <property type="entry name" value="Sm_dom_euk/arc"/>
</dbReference>
<dbReference type="GO" id="GO:0004175">
    <property type="term" value="F:endopeptidase activity"/>
    <property type="evidence" value="ECO:0007669"/>
    <property type="project" value="UniProtKB-ARBA"/>
</dbReference>
<feature type="transmembrane region" description="Helical" evidence="23">
    <location>
        <begin position="230"/>
        <end position="253"/>
    </location>
</feature>
<evidence type="ECO:0000256" key="18">
    <source>
        <dbReference type="ARBA" id="ARBA00032607"/>
    </source>
</evidence>
<evidence type="ECO:0000256" key="6">
    <source>
        <dbReference type="ARBA" id="ARBA00022670"/>
    </source>
</evidence>
<keyword evidence="26" id="KW-1185">Reference proteome</keyword>
<evidence type="ECO:0000256" key="1">
    <source>
        <dbReference type="ARBA" id="ARBA00004123"/>
    </source>
</evidence>
<feature type="transmembrane region" description="Helical" evidence="23">
    <location>
        <begin position="85"/>
        <end position="104"/>
    </location>
</feature>
<dbReference type="AlphaFoldDB" id="A0ABD1CCT6"/>
<comment type="caution">
    <text evidence="25">The sequence shown here is derived from an EMBL/GenBank/DDBJ whole genome shotgun (WGS) entry which is preliminary data.</text>
</comment>
<name>A0ABD1CCT6_CULPP</name>
<dbReference type="PANTHER" id="PTHR13046">
    <property type="entry name" value="PROTEASE U48 CAAX PRENYL PROTEASE RCE1"/>
    <property type="match status" value="1"/>
</dbReference>
<dbReference type="Proteomes" id="UP001562425">
    <property type="component" value="Unassembled WGS sequence"/>
</dbReference>
<sequence>PKVDNLSLLVARWDLFVRIWIASKDSAMDPPQPGTFPEANDGEIHLSAAISVGACFIISVIYVASLYVWRSKHDRDHPSTIKRRFFSVFVVMIISPVFVALLTSEGVFQRYSVWQIMGFRLEGLFTAIVLPLVLTATLFLGPLSVTLTNGLWRIYSEPMYWVNAVQNLMWLRNHLVAPLSEEFTFRACMLPLLLQTFRPHVAMLITPLLFGLAHLHHIKERLRDGTPLRVVLTVSFFQFFYTTIFGIYSAYLFVRSGHFAAPFVAHAFCNHMGFPDLQEVTSQPSERRKALFIGLYVLGFVGWIVLLPTLTTPACLTSKPPPAKRNQPNQSKMTTAMPINPKPFLNGLTGKPVIIKLKWGHEYKGFLVSVDGYMNMQLANTDEYVDGQNTGHLGEVLIRCNNVLYIRGIDDDDEEGEMRD</sequence>
<evidence type="ECO:0000256" key="23">
    <source>
        <dbReference type="SAM" id="Phobius"/>
    </source>
</evidence>
<dbReference type="PROSITE" id="PS52002">
    <property type="entry name" value="SM"/>
    <property type="match status" value="1"/>
</dbReference>
<dbReference type="Pfam" id="PF01423">
    <property type="entry name" value="LSM"/>
    <property type="match status" value="1"/>
</dbReference>
<dbReference type="InterPro" id="IPR034100">
    <property type="entry name" value="Sm_F"/>
</dbReference>
<evidence type="ECO:0000256" key="5">
    <source>
        <dbReference type="ARBA" id="ARBA00022664"/>
    </source>
</evidence>
<evidence type="ECO:0000313" key="25">
    <source>
        <dbReference type="EMBL" id="KAL1374197.1"/>
    </source>
</evidence>
<evidence type="ECO:0000256" key="20">
    <source>
        <dbReference type="ARBA" id="ARBA00049729"/>
    </source>
</evidence>
<feature type="non-terminal residue" evidence="25">
    <location>
        <position position="1"/>
    </location>
</feature>
<evidence type="ECO:0000256" key="15">
    <source>
        <dbReference type="ARBA" id="ARBA00023242"/>
    </source>
</evidence>
<dbReference type="EC" id="3.4.26.1" evidence="20"/>
<proteinExistence type="inferred from homology"/>
<keyword evidence="12 23" id="KW-1133">Transmembrane helix</keyword>
<evidence type="ECO:0000256" key="11">
    <source>
        <dbReference type="ARBA" id="ARBA00022884"/>
    </source>
</evidence>
<keyword evidence="10" id="KW-0256">Endoplasmic reticulum</keyword>
<dbReference type="CDD" id="cd01722">
    <property type="entry name" value="Sm_F"/>
    <property type="match status" value="1"/>
</dbReference>
<evidence type="ECO:0000256" key="22">
    <source>
        <dbReference type="ARBA" id="ARBA00058057"/>
    </source>
</evidence>
<evidence type="ECO:0000256" key="9">
    <source>
        <dbReference type="ARBA" id="ARBA00022801"/>
    </source>
</evidence>
<keyword evidence="8" id="KW-0747">Spliceosome</keyword>
<dbReference type="GO" id="GO:0006508">
    <property type="term" value="P:proteolysis"/>
    <property type="evidence" value="ECO:0007669"/>
    <property type="project" value="UniProtKB-KW"/>
</dbReference>
<dbReference type="GO" id="GO:0003723">
    <property type="term" value="F:RNA binding"/>
    <property type="evidence" value="ECO:0007669"/>
    <property type="project" value="UniProtKB-KW"/>
</dbReference>
<feature type="transmembrane region" description="Helical" evidence="23">
    <location>
        <begin position="124"/>
        <end position="147"/>
    </location>
</feature>
<keyword evidence="11" id="KW-0694">RNA-binding</keyword>
<evidence type="ECO:0000259" key="24">
    <source>
        <dbReference type="PROSITE" id="PS52002"/>
    </source>
</evidence>
<evidence type="ECO:0000256" key="12">
    <source>
        <dbReference type="ARBA" id="ARBA00022989"/>
    </source>
</evidence>
<protein>
    <recommendedName>
        <fullName evidence="21">CAAX prenyl protease 2</fullName>
        <ecNumber evidence="20">3.4.26.1</ecNumber>
    </recommendedName>
    <alternativeName>
        <fullName evidence="18">Farnesylated proteins-converting enzyme 2</fullName>
    </alternativeName>
    <alternativeName>
        <fullName evidence="17">Sm protein F</fullName>
    </alternativeName>
</protein>
<dbReference type="SUPFAM" id="SSF50182">
    <property type="entry name" value="Sm-like ribonucleoproteins"/>
    <property type="match status" value="1"/>
</dbReference>
<dbReference type="GO" id="GO:0080120">
    <property type="term" value="P:CAAX-box protein maturation"/>
    <property type="evidence" value="ECO:0007669"/>
    <property type="project" value="UniProtKB-ARBA"/>
</dbReference>
<dbReference type="FunFam" id="2.30.30.100:FF:000011">
    <property type="entry name" value="small nuclear ribonucleoprotein F"/>
    <property type="match status" value="1"/>
</dbReference>
<keyword evidence="7 23" id="KW-0812">Transmembrane</keyword>
<dbReference type="Gene3D" id="2.30.30.100">
    <property type="match status" value="1"/>
</dbReference>
<feature type="transmembrane region" description="Helical" evidence="23">
    <location>
        <begin position="290"/>
        <end position="310"/>
    </location>
</feature>
<feature type="domain" description="Sm" evidence="24">
    <location>
        <begin position="340"/>
        <end position="412"/>
    </location>
</feature>
<reference evidence="25 26" key="1">
    <citation type="submission" date="2024-05" db="EMBL/GenBank/DDBJ databases">
        <title>Culex pipiens pipiens assembly and annotation.</title>
        <authorList>
            <person name="Alout H."/>
            <person name="Durand T."/>
        </authorList>
    </citation>
    <scope>NUCLEOTIDE SEQUENCE [LARGE SCALE GENOMIC DNA]</scope>
    <source>
        <strain evidence="25">HA-2024</strain>
        <tissue evidence="25">Whole body</tissue>
    </source>
</reference>
<evidence type="ECO:0000256" key="13">
    <source>
        <dbReference type="ARBA" id="ARBA00023136"/>
    </source>
</evidence>
<dbReference type="GO" id="GO:0008380">
    <property type="term" value="P:RNA splicing"/>
    <property type="evidence" value="ECO:0007669"/>
    <property type="project" value="UniProtKB-KW"/>
</dbReference>
<dbReference type="PANTHER" id="PTHR13046:SF0">
    <property type="entry name" value="CAAX PRENYL PROTEASE 2"/>
    <property type="match status" value="1"/>
</dbReference>
<evidence type="ECO:0000256" key="7">
    <source>
        <dbReference type="ARBA" id="ARBA00022692"/>
    </source>
</evidence>
<dbReference type="InterPro" id="IPR047575">
    <property type="entry name" value="Sm"/>
</dbReference>
<keyword evidence="5" id="KW-0507">mRNA processing</keyword>
<dbReference type="SMART" id="SM00651">
    <property type="entry name" value="Sm"/>
    <property type="match status" value="1"/>
</dbReference>
<dbReference type="GO" id="GO:0006397">
    <property type="term" value="P:mRNA processing"/>
    <property type="evidence" value="ECO:0007669"/>
    <property type="project" value="UniProtKB-KW"/>
</dbReference>
<comment type="similarity">
    <text evidence="3">Belongs to the peptidase U48 family.</text>
</comment>
<evidence type="ECO:0000256" key="10">
    <source>
        <dbReference type="ARBA" id="ARBA00022824"/>
    </source>
</evidence>
<keyword evidence="6" id="KW-0645">Protease</keyword>
<evidence type="ECO:0000313" key="26">
    <source>
        <dbReference type="Proteomes" id="UP001562425"/>
    </source>
</evidence>
<dbReference type="EMBL" id="JBEHCU010013573">
    <property type="protein sequence ID" value="KAL1374197.1"/>
    <property type="molecule type" value="Genomic_DNA"/>
</dbReference>
<evidence type="ECO:0000256" key="19">
    <source>
        <dbReference type="ARBA" id="ARBA00047280"/>
    </source>
</evidence>
<accession>A0ABD1CCT6</accession>
<evidence type="ECO:0000256" key="4">
    <source>
        <dbReference type="ARBA" id="ARBA00007927"/>
    </source>
</evidence>
<dbReference type="InterPro" id="IPR039731">
    <property type="entry name" value="Rce1"/>
</dbReference>
<comment type="similarity">
    <text evidence="4">Belongs to the snRNP Sm proteins family. SmF/LSm6 subfamily.</text>
</comment>
<comment type="catalytic activity">
    <reaction evidence="19">
        <text>Hydrolyzes the peptide bond -P2-(S-farnesyl or geranylgeranyl)C-P1'-P2'-P3'-COOH where P1' and P2' are amino acids with aliphatic sidechains and P3' is any C-terminal residue.</text>
        <dbReference type="EC" id="3.4.26.1"/>
    </reaction>
</comment>
<feature type="transmembrane region" description="Helical" evidence="23">
    <location>
        <begin position="44"/>
        <end position="64"/>
    </location>
</feature>
<keyword evidence="9" id="KW-0378">Hydrolase</keyword>
<evidence type="ECO:0000256" key="8">
    <source>
        <dbReference type="ARBA" id="ARBA00022728"/>
    </source>
</evidence>
<feature type="transmembrane region" description="Helical" evidence="23">
    <location>
        <begin position="197"/>
        <end position="218"/>
    </location>
</feature>
<keyword evidence="16" id="KW-0687">Ribonucleoprotein</keyword>
<evidence type="ECO:0000256" key="3">
    <source>
        <dbReference type="ARBA" id="ARBA00006897"/>
    </source>
</evidence>
<keyword evidence="15" id="KW-0539">Nucleus</keyword>
<keyword evidence="13 23" id="KW-0472">Membrane</keyword>
<comment type="function">
    <text evidence="22">Plays a role in pre-mRNA splicing as a core component of the spliceosomal U1, U2, U4 and U5 small nuclear ribonucleoproteins (snRNPs), the building blocks of the spliceosome.</text>
</comment>
<evidence type="ECO:0000256" key="21">
    <source>
        <dbReference type="ARBA" id="ARBA00049763"/>
    </source>
</evidence>
<keyword evidence="14" id="KW-0508">mRNA splicing</keyword>